<dbReference type="STRING" id="6313.A0A158P9X1"/>
<keyword evidence="1" id="KW-0175">Coiled coil</keyword>
<evidence type="ECO:0000313" key="3">
    <source>
        <dbReference type="WBParaSite" id="ACAC_0000872501-mRNA-1"/>
    </source>
</evidence>
<dbReference type="WBParaSite" id="ACAC_0000872501-mRNA-1">
    <property type="protein sequence ID" value="ACAC_0000872501-mRNA-1"/>
    <property type="gene ID" value="ACAC_0000872501"/>
</dbReference>
<keyword evidence="2" id="KW-1185">Reference proteome</keyword>
<feature type="coiled-coil region" evidence="1">
    <location>
        <begin position="74"/>
        <end position="133"/>
    </location>
</feature>
<accession>A0A158P9X1</accession>
<dbReference type="AlphaFoldDB" id="A0A158P9X1"/>
<evidence type="ECO:0000256" key="1">
    <source>
        <dbReference type="SAM" id="Coils"/>
    </source>
</evidence>
<sequence>MEESLDDRITAIEHVMGIDEYSDVKTTDFDVESLLERMKNLGLGRVMKIPLSKLKSLKSLNNRVVLQTDKISIAAQQEEQLEALELDIQRGLDEWKKYTLELEDFKVEYFSVVAGLQERVEELDRMITTIEQDLEA</sequence>
<evidence type="ECO:0000313" key="2">
    <source>
        <dbReference type="Proteomes" id="UP000035642"/>
    </source>
</evidence>
<reference evidence="3" key="2">
    <citation type="submission" date="2016-04" db="UniProtKB">
        <authorList>
            <consortium name="WormBaseParasite"/>
        </authorList>
    </citation>
    <scope>IDENTIFICATION</scope>
</reference>
<protein>
    <submittedName>
        <fullName evidence="3">Biogenesis of lysosome-related organelles complex 1 subunit KXD1</fullName>
    </submittedName>
</protein>
<organism evidence="2 3">
    <name type="scientific">Angiostrongylus cantonensis</name>
    <name type="common">Rat lungworm</name>
    <dbReference type="NCBI Taxonomy" id="6313"/>
    <lineage>
        <taxon>Eukaryota</taxon>
        <taxon>Metazoa</taxon>
        <taxon>Ecdysozoa</taxon>
        <taxon>Nematoda</taxon>
        <taxon>Chromadorea</taxon>
        <taxon>Rhabditida</taxon>
        <taxon>Rhabditina</taxon>
        <taxon>Rhabditomorpha</taxon>
        <taxon>Strongyloidea</taxon>
        <taxon>Metastrongylidae</taxon>
        <taxon>Angiostrongylus</taxon>
    </lineage>
</organism>
<dbReference type="Proteomes" id="UP000035642">
    <property type="component" value="Unassembled WGS sequence"/>
</dbReference>
<proteinExistence type="predicted"/>
<name>A0A158P9X1_ANGCA</name>
<reference evidence="2" key="1">
    <citation type="submission" date="2012-09" db="EMBL/GenBank/DDBJ databases">
        <authorList>
            <person name="Martin A.A."/>
        </authorList>
    </citation>
    <scope>NUCLEOTIDE SEQUENCE</scope>
</reference>